<dbReference type="PROSITE" id="PS01124">
    <property type="entry name" value="HTH_ARAC_FAMILY_2"/>
    <property type="match status" value="1"/>
</dbReference>
<dbReference type="InterPro" id="IPR009057">
    <property type="entry name" value="Homeodomain-like_sf"/>
</dbReference>
<reference evidence="7 8" key="1">
    <citation type="submission" date="2016-10" db="EMBL/GenBank/DDBJ databases">
        <authorList>
            <person name="de Groot N.N."/>
        </authorList>
    </citation>
    <scope>NUCLEOTIDE SEQUENCE [LARGE SCALE GENOMIC DNA]</scope>
    <source>
        <strain evidence="7 8">ATCC 29281</strain>
    </source>
</reference>
<keyword evidence="3" id="KW-0010">Activator</keyword>
<accession>A0A1H3ZPL5</accession>
<dbReference type="GeneID" id="97764168"/>
<gene>
    <name evidence="7" type="ORF">SAMN02982996_01267</name>
</gene>
<dbReference type="InterPro" id="IPR020449">
    <property type="entry name" value="Tscrpt_reg_AraC-type_HTH"/>
</dbReference>
<evidence type="ECO:0000256" key="2">
    <source>
        <dbReference type="ARBA" id="ARBA00023125"/>
    </source>
</evidence>
<dbReference type="PANTHER" id="PTHR46796:SF2">
    <property type="entry name" value="TRANSCRIPTIONAL REGULATORY PROTEIN"/>
    <property type="match status" value="1"/>
</dbReference>
<dbReference type="GO" id="GO:0043565">
    <property type="term" value="F:sequence-specific DNA binding"/>
    <property type="evidence" value="ECO:0007669"/>
    <property type="project" value="InterPro"/>
</dbReference>
<evidence type="ECO:0000313" key="7">
    <source>
        <dbReference type="EMBL" id="SEA25608.1"/>
    </source>
</evidence>
<keyword evidence="2 7" id="KW-0238">DNA-binding</keyword>
<dbReference type="InterPro" id="IPR018062">
    <property type="entry name" value="HTH_AraC-typ_CS"/>
</dbReference>
<dbReference type="Gene3D" id="1.10.10.60">
    <property type="entry name" value="Homeodomain-like"/>
    <property type="match status" value="2"/>
</dbReference>
<dbReference type="Proteomes" id="UP000187280">
    <property type="component" value="Unassembled WGS sequence"/>
</dbReference>
<dbReference type="GO" id="GO:0003700">
    <property type="term" value="F:DNA-binding transcription factor activity"/>
    <property type="evidence" value="ECO:0007669"/>
    <property type="project" value="InterPro"/>
</dbReference>
<dbReference type="PROSITE" id="PS00041">
    <property type="entry name" value="HTH_ARAC_FAMILY_1"/>
    <property type="match status" value="2"/>
</dbReference>
<dbReference type="InterPro" id="IPR050204">
    <property type="entry name" value="AraC_XylS_family_regulators"/>
</dbReference>
<dbReference type="InterPro" id="IPR018060">
    <property type="entry name" value="HTH_AraC"/>
</dbReference>
<dbReference type="InterPro" id="IPR003313">
    <property type="entry name" value="AraC-bd"/>
</dbReference>
<dbReference type="AlphaFoldDB" id="A0A1H3ZPL5"/>
<evidence type="ECO:0000256" key="1">
    <source>
        <dbReference type="ARBA" id="ARBA00023015"/>
    </source>
</evidence>
<sequence>MGQPAPQEQAHFSHLPTLGGLDMLQACYHRQRFSRHSHENFCIGVIEKGAQRFYRTGGEHVAPKGDIILVNADEIHTGYAGTAEGWSYRAIYPSVDMLRGLSNTMRDDRGDTPWFPHAVAHDPGLSEQLRMTFSLLSVEGNTLLKETLLCSSLVWLMMRHGKTREEGHPLTNADHAIRQVKMLLDDSPEENLSLLALANLAGLSPWHFLRQFKNQVGMPPHAYLVQSRLRKATTLLRQGHPLSEVSARCGFSDQSHFNRHFKKALGVTPGQFLRALKR</sequence>
<dbReference type="EMBL" id="FNQS01000003">
    <property type="protein sequence ID" value="SEA25608.1"/>
    <property type="molecule type" value="Genomic_DNA"/>
</dbReference>
<evidence type="ECO:0000313" key="8">
    <source>
        <dbReference type="Proteomes" id="UP000187280"/>
    </source>
</evidence>
<keyword evidence="8" id="KW-1185">Reference proteome</keyword>
<keyword evidence="1" id="KW-0805">Transcription regulation</keyword>
<keyword evidence="4" id="KW-0804">Transcription</keyword>
<evidence type="ECO:0000256" key="4">
    <source>
        <dbReference type="ARBA" id="ARBA00023163"/>
    </source>
</evidence>
<evidence type="ECO:0000256" key="5">
    <source>
        <dbReference type="ARBA" id="ARBA00044978"/>
    </source>
</evidence>
<organism evidence="7 8">
    <name type="scientific">Lonsdalea quercina</name>
    <dbReference type="NCBI Taxonomy" id="71657"/>
    <lineage>
        <taxon>Bacteria</taxon>
        <taxon>Pseudomonadati</taxon>
        <taxon>Pseudomonadota</taxon>
        <taxon>Gammaproteobacteria</taxon>
        <taxon>Enterobacterales</taxon>
        <taxon>Pectobacteriaceae</taxon>
        <taxon>Lonsdalea</taxon>
    </lineage>
</organism>
<dbReference type="STRING" id="71657.SAMN02982996_01267"/>
<dbReference type="PANTHER" id="PTHR46796">
    <property type="entry name" value="HTH-TYPE TRANSCRIPTIONAL ACTIVATOR RHAS-RELATED"/>
    <property type="match status" value="1"/>
</dbReference>
<proteinExistence type="predicted"/>
<protein>
    <recommendedName>
        <fullName evidence="5">Arabinose operon regulatory protein</fullName>
    </recommendedName>
</protein>
<dbReference type="SUPFAM" id="SSF46689">
    <property type="entry name" value="Homeodomain-like"/>
    <property type="match status" value="2"/>
</dbReference>
<dbReference type="InterPro" id="IPR037923">
    <property type="entry name" value="HTH-like"/>
</dbReference>
<evidence type="ECO:0000259" key="6">
    <source>
        <dbReference type="PROSITE" id="PS01124"/>
    </source>
</evidence>
<dbReference type="eggNOG" id="COG2207">
    <property type="taxonomic scope" value="Bacteria"/>
</dbReference>
<feature type="domain" description="HTH araC/xylS-type" evidence="6">
    <location>
        <begin position="178"/>
        <end position="275"/>
    </location>
</feature>
<dbReference type="PRINTS" id="PR00032">
    <property type="entry name" value="HTHARAC"/>
</dbReference>
<dbReference type="Pfam" id="PF02311">
    <property type="entry name" value="AraC_binding"/>
    <property type="match status" value="1"/>
</dbReference>
<evidence type="ECO:0000256" key="3">
    <source>
        <dbReference type="ARBA" id="ARBA00023159"/>
    </source>
</evidence>
<name>A0A1H3ZPL5_9GAMM</name>
<dbReference type="RefSeq" id="WP_026743561.1">
    <property type="nucleotide sequence ID" value="NZ_FNQS01000003.1"/>
</dbReference>
<dbReference type="Pfam" id="PF12833">
    <property type="entry name" value="HTH_18"/>
    <property type="match status" value="1"/>
</dbReference>
<dbReference type="SUPFAM" id="SSF51215">
    <property type="entry name" value="Regulatory protein AraC"/>
    <property type="match status" value="1"/>
</dbReference>
<dbReference type="SMART" id="SM00342">
    <property type="entry name" value="HTH_ARAC"/>
    <property type="match status" value="1"/>
</dbReference>